<comment type="caution">
    <text evidence="1">The sequence shown here is derived from an EMBL/GenBank/DDBJ whole genome shotgun (WGS) entry which is preliminary data.</text>
</comment>
<dbReference type="Gene3D" id="3.30.450.20">
    <property type="entry name" value="PAS domain"/>
    <property type="match status" value="1"/>
</dbReference>
<accession>A0A2G6EBD3</accession>
<name>A0A2G6EBD3_9BACT</name>
<dbReference type="EMBL" id="PDPS01000020">
    <property type="protein sequence ID" value="PID59068.1"/>
    <property type="molecule type" value="Genomic_DNA"/>
</dbReference>
<organism evidence="1 2">
    <name type="scientific">candidate division KSB3 bacterium</name>
    <dbReference type="NCBI Taxonomy" id="2044937"/>
    <lineage>
        <taxon>Bacteria</taxon>
        <taxon>candidate division KSB3</taxon>
    </lineage>
</organism>
<reference evidence="1 2" key="1">
    <citation type="submission" date="2017-10" db="EMBL/GenBank/DDBJ databases">
        <title>Novel microbial diversity and functional potential in the marine mammal oral microbiome.</title>
        <authorList>
            <person name="Dudek N.K."/>
            <person name="Sun C.L."/>
            <person name="Burstein D."/>
            <person name="Kantor R.S."/>
            <person name="Aliaga Goltsman D.S."/>
            <person name="Bik E.M."/>
            <person name="Thomas B.C."/>
            <person name="Banfield J.F."/>
            <person name="Relman D.A."/>
        </authorList>
    </citation>
    <scope>NUCLEOTIDE SEQUENCE [LARGE SCALE GENOMIC DNA]</scope>
    <source>
        <strain evidence="1">DOLZORAL124_49_17</strain>
    </source>
</reference>
<dbReference type="Proteomes" id="UP000229740">
    <property type="component" value="Unassembled WGS sequence"/>
</dbReference>
<protein>
    <recommendedName>
        <fullName evidence="3">PAS domain-containing protein</fullName>
    </recommendedName>
</protein>
<dbReference type="SUPFAM" id="SSF55785">
    <property type="entry name" value="PYP-like sensor domain (PAS domain)"/>
    <property type="match status" value="1"/>
</dbReference>
<dbReference type="InterPro" id="IPR035965">
    <property type="entry name" value="PAS-like_dom_sf"/>
</dbReference>
<proteinExistence type="predicted"/>
<dbReference type="AlphaFoldDB" id="A0A2G6EBD3"/>
<evidence type="ECO:0000313" key="1">
    <source>
        <dbReference type="EMBL" id="PID59068.1"/>
    </source>
</evidence>
<gene>
    <name evidence="1" type="ORF">CSB45_01285</name>
</gene>
<evidence type="ECO:0000313" key="2">
    <source>
        <dbReference type="Proteomes" id="UP000229740"/>
    </source>
</evidence>
<sequence length="170" mass="19825">MQNQSEALWKLLWDYNPNGLLVVDKQMDVIIVNPTCCKMFKMDEDILLKLTAEDLLENVNDLKIAWRKNQVITIKEREYPKHNLYVRKVIFPMRDEGLVACILVDQSHERYQLDKIRRIKQETIEQVNDVINKQMKVAQEIAGLLGESTAETKVSLLKLRGMLEQEASLL</sequence>
<evidence type="ECO:0008006" key="3">
    <source>
        <dbReference type="Google" id="ProtNLM"/>
    </source>
</evidence>